<sequence>MEKVQRKLGFDSLFAVDPIRKTSGLAMIWKKDLRVSKIQFTDFTIELLIKGQSKRIEWWFIDDTLIFCETTKEKAGEVMQILRKYEEASGQVFNVDKSSAFFSKNTVEESKGEILNILGGMSQARQSKYLGLPMFISRSKMQPPKALCTDICKEMTNFWWGSGADNRRMHWMGWKKLSEIKSRGGLGFRDLQEFNTAMLAKQL</sequence>
<dbReference type="Proteomes" id="UP001652660">
    <property type="component" value="Chromosome 8e"/>
</dbReference>
<dbReference type="GeneID" id="140012727"/>
<evidence type="ECO:0000313" key="1">
    <source>
        <dbReference type="Proteomes" id="UP001652660"/>
    </source>
</evidence>
<protein>
    <recommendedName>
        <fullName evidence="3">Reverse transcriptase domain-containing protein</fullName>
    </recommendedName>
</protein>
<accession>A0ABM4VC54</accession>
<proteinExistence type="predicted"/>
<evidence type="ECO:0000313" key="2">
    <source>
        <dbReference type="RefSeq" id="XP_071917117.1"/>
    </source>
</evidence>
<reference evidence="2" key="1">
    <citation type="submission" date="2025-08" db="UniProtKB">
        <authorList>
            <consortium name="RefSeq"/>
        </authorList>
    </citation>
    <scope>IDENTIFICATION</scope>
    <source>
        <tissue evidence="2">Leaves</tissue>
    </source>
</reference>
<name>A0ABM4VC54_COFAR</name>
<dbReference type="PANTHER" id="PTHR33116">
    <property type="entry name" value="REVERSE TRANSCRIPTASE ZINC-BINDING DOMAIN-CONTAINING PROTEIN-RELATED-RELATED"/>
    <property type="match status" value="1"/>
</dbReference>
<dbReference type="PANTHER" id="PTHR33116:SF86">
    <property type="entry name" value="REVERSE TRANSCRIPTASE DOMAIN-CONTAINING PROTEIN"/>
    <property type="match status" value="1"/>
</dbReference>
<dbReference type="RefSeq" id="XP_071917117.1">
    <property type="nucleotide sequence ID" value="XM_072061016.1"/>
</dbReference>
<gene>
    <name evidence="2" type="primary">LOC140012727</name>
</gene>
<keyword evidence="1" id="KW-1185">Reference proteome</keyword>
<organism evidence="1 2">
    <name type="scientific">Coffea arabica</name>
    <name type="common">Arabian coffee</name>
    <dbReference type="NCBI Taxonomy" id="13443"/>
    <lineage>
        <taxon>Eukaryota</taxon>
        <taxon>Viridiplantae</taxon>
        <taxon>Streptophyta</taxon>
        <taxon>Embryophyta</taxon>
        <taxon>Tracheophyta</taxon>
        <taxon>Spermatophyta</taxon>
        <taxon>Magnoliopsida</taxon>
        <taxon>eudicotyledons</taxon>
        <taxon>Gunneridae</taxon>
        <taxon>Pentapetalae</taxon>
        <taxon>asterids</taxon>
        <taxon>lamiids</taxon>
        <taxon>Gentianales</taxon>
        <taxon>Rubiaceae</taxon>
        <taxon>Ixoroideae</taxon>
        <taxon>Gardenieae complex</taxon>
        <taxon>Bertiereae - Coffeeae clade</taxon>
        <taxon>Coffeeae</taxon>
        <taxon>Coffea</taxon>
    </lineage>
</organism>
<evidence type="ECO:0008006" key="3">
    <source>
        <dbReference type="Google" id="ProtNLM"/>
    </source>
</evidence>